<dbReference type="InterPro" id="IPR025732">
    <property type="entry name" value="MarB"/>
</dbReference>
<dbReference type="Proteomes" id="UP000244856">
    <property type="component" value="Unassembled WGS sequence"/>
</dbReference>
<evidence type="ECO:0000256" key="1">
    <source>
        <dbReference type="SAM" id="MobiDB-lite"/>
    </source>
</evidence>
<evidence type="ECO:0000256" key="2">
    <source>
        <dbReference type="SAM" id="SignalP"/>
    </source>
</evidence>
<protein>
    <submittedName>
        <fullName evidence="4">Multiple antibiotic resistance protein MarB</fullName>
    </submittedName>
</protein>
<evidence type="ECO:0000313" key="6">
    <source>
        <dbReference type="Proteomes" id="UP000244856"/>
    </source>
</evidence>
<feature type="region of interest" description="Disordered" evidence="1">
    <location>
        <begin position="46"/>
        <end position="70"/>
    </location>
</feature>
<dbReference type="AlphaFoldDB" id="A0A2S9UI15"/>
<dbReference type="KEGG" id="csj:CSK29544_03093"/>
<dbReference type="EMBL" id="NCTU01000016">
    <property type="protein sequence ID" value="PUW02079.1"/>
    <property type="molecule type" value="Genomic_DNA"/>
</dbReference>
<dbReference type="Proteomes" id="UP000439917">
    <property type="component" value="Unassembled WGS sequence"/>
</dbReference>
<dbReference type="RefSeq" id="WP_004384917.1">
    <property type="nucleotide sequence ID" value="NZ_CABMLV010000001.1"/>
</dbReference>
<feature type="compositionally biased region" description="Basic and acidic residues" evidence="1">
    <location>
        <begin position="46"/>
        <end position="60"/>
    </location>
</feature>
<dbReference type="OMA" id="HMGAGSD"/>
<reference evidence="5 6" key="1">
    <citation type="submission" date="2017-04" db="EMBL/GenBank/DDBJ databases">
        <title>Cronobacter sakazakii, ST83 Lineage Isolates.</title>
        <authorList>
            <person name="Chase H."/>
            <person name="Tall B."/>
            <person name="Gopinath G."/>
            <person name="Lehner A."/>
        </authorList>
    </citation>
    <scope>NUCLEOTIDE SEQUENCE [LARGE SCALE GENOMIC DNA]</scope>
    <source>
        <strain evidence="5 6">MOD1_Comp15</strain>
    </source>
</reference>
<dbReference type="STRING" id="28141.CSK29544_03093"/>
<keyword evidence="2" id="KW-0732">Signal</keyword>
<accession>A0A2S9UI15</accession>
<feature type="signal peptide" evidence="2">
    <location>
        <begin position="1"/>
        <end position="21"/>
    </location>
</feature>
<evidence type="ECO:0000313" key="5">
    <source>
        <dbReference type="EMBL" id="PUW02079.1"/>
    </source>
</evidence>
<evidence type="ECO:0000313" key="4">
    <source>
        <dbReference type="EMBL" id="NYV43205.1"/>
    </source>
</evidence>
<dbReference type="Pfam" id="PF13999">
    <property type="entry name" value="MarB"/>
    <property type="match status" value="1"/>
</dbReference>
<evidence type="ECO:0000313" key="8">
    <source>
        <dbReference type="Proteomes" id="UP000548673"/>
    </source>
</evidence>
<reference evidence="4 8" key="3">
    <citation type="submission" date="2020-05" db="EMBL/GenBank/DDBJ databases">
        <title>The draft genome of Cronobacter sakazakii strain 145005.</title>
        <authorList>
            <person name="Yang J."/>
            <person name="Liu L."/>
            <person name="Feng Y."/>
            <person name="Zong Z."/>
        </authorList>
    </citation>
    <scope>NUCLEOTIDE SEQUENCE [LARGE SCALE GENOMIC DNA]</scope>
    <source>
        <strain evidence="4 8">145005</strain>
    </source>
</reference>
<reference evidence="3 7" key="2">
    <citation type="submission" date="2019-09" db="EMBL/GenBank/DDBJ databases">
        <title>Prevalence, distribution, and phylogeny of type two toxin-antitoxin genes possessed by Cronobacter species where C. sakazakii homologs follow sequence type lineages.</title>
        <authorList>
            <person name="Finkelstein S."/>
            <person name="Negrete F."/>
            <person name="Jang H."/>
            <person name="Gopinath G.R."/>
            <person name="Tall B.D."/>
        </authorList>
    </citation>
    <scope>NUCLEOTIDE SEQUENCE [LARGE SCALE GENOMIC DNA]</scope>
    <source>
        <strain evidence="3 7">MOD1_Comp4</strain>
    </source>
</reference>
<organism evidence="4 8">
    <name type="scientific">Cronobacter sakazakii</name>
    <name type="common">Enterobacter sakazakii</name>
    <dbReference type="NCBI Taxonomy" id="28141"/>
    <lineage>
        <taxon>Bacteria</taxon>
        <taxon>Pseudomonadati</taxon>
        <taxon>Pseudomonadota</taxon>
        <taxon>Gammaproteobacteria</taxon>
        <taxon>Enterobacterales</taxon>
        <taxon>Enterobacteriaceae</taxon>
        <taxon>Cronobacter</taxon>
    </lineage>
</organism>
<gene>
    <name evidence="4" type="primary">marB</name>
    <name evidence="5" type="ORF">B7T07_19890</name>
    <name evidence="3" type="ORF">FZI38_08155</name>
    <name evidence="4" type="ORF">HRR37_12695</name>
</gene>
<evidence type="ECO:0000313" key="7">
    <source>
        <dbReference type="Proteomes" id="UP000439917"/>
    </source>
</evidence>
<dbReference type="Proteomes" id="UP000548673">
    <property type="component" value="Unassembled WGS sequence"/>
</dbReference>
<dbReference type="EMBL" id="WAGF01000007">
    <property type="protein sequence ID" value="KAB0879980.1"/>
    <property type="molecule type" value="Genomic_DNA"/>
</dbReference>
<name>A0A2S9UI15_CROSK</name>
<feature type="chain" id="PRO_5042351956" evidence="2">
    <location>
        <begin position="22"/>
        <end position="70"/>
    </location>
</feature>
<sequence length="70" mass="7329">MKSVTCAAALLLALTSGYALAGSPKTDACAGDTSTMMVPIEHHESLDLSHRSAGSDKSDELGVPYYNQSR</sequence>
<dbReference type="EMBL" id="JABTXY010000024">
    <property type="protein sequence ID" value="NYV43205.1"/>
    <property type="molecule type" value="Genomic_DNA"/>
</dbReference>
<proteinExistence type="predicted"/>
<dbReference type="NCBIfam" id="NF007508">
    <property type="entry name" value="PRK10106.1"/>
    <property type="match status" value="1"/>
</dbReference>
<evidence type="ECO:0000313" key="3">
    <source>
        <dbReference type="EMBL" id="KAB0879980.1"/>
    </source>
</evidence>
<dbReference type="GeneID" id="56730600"/>
<comment type="caution">
    <text evidence="4">The sequence shown here is derived from an EMBL/GenBank/DDBJ whole genome shotgun (WGS) entry which is preliminary data.</text>
</comment>